<dbReference type="InterPro" id="IPR011050">
    <property type="entry name" value="Pectin_lyase_fold/virulence"/>
</dbReference>
<dbReference type="SUPFAM" id="SSF51126">
    <property type="entry name" value="Pectin lyase-like"/>
    <property type="match status" value="1"/>
</dbReference>
<dbReference type="InterPro" id="IPR012334">
    <property type="entry name" value="Pectin_lyas_fold"/>
</dbReference>
<dbReference type="Gene3D" id="2.160.20.10">
    <property type="entry name" value="Single-stranded right-handed beta-helix, Pectin lyase-like"/>
    <property type="match status" value="1"/>
</dbReference>
<evidence type="ECO:0000313" key="1">
    <source>
        <dbReference type="EMBL" id="PHM61811.1"/>
    </source>
</evidence>
<dbReference type="OrthoDB" id="6502305at2"/>
<sequence>MGTLDRYGVDNVLNYMTPGARTIDGFNLARDSKRRRGGGTIFIPAGDYYLEDELVLVDFVKFEGESDRITRLFGSPNVNGEGRAVVRSCSIPITSKDLPEPLSHTGISNCTINGSNTWDCCLYVRLTTNESRFNNVTTQSAKLVNTNIIYSWYVSMNNHASRDAMNYGIIIGRAIFNESGSEEVNACSFLNMRSNYSGQNDKYHPTNNPFAGAGITIWIANSCAFDYLGAENSYGVGILARKGINSTLGDIYTEANGKGSKATEKIGLYVINADSAPLLINYLNLTSEQKVFLDLNSLLSLGYIYRHSFESGCFLGGGEVFLRNPRNANLLSNNDLAYVSNIKSLTLCSFANVSMTSYTALDSLVFYNALERISVSFIFNPRVTFSHTDSIIIRILVDGNNIDINFGQSFTKDIQVTKKVIIPKGVVHFKQQSNSLPDTSTGASADMFLEYYHIDGFPIYNY</sequence>
<dbReference type="AlphaFoldDB" id="A0A2D0KEF9"/>
<organism evidence="1 2">
    <name type="scientific">Xenorhabdus ishibashii</name>
    <dbReference type="NCBI Taxonomy" id="1034471"/>
    <lineage>
        <taxon>Bacteria</taxon>
        <taxon>Pseudomonadati</taxon>
        <taxon>Pseudomonadota</taxon>
        <taxon>Gammaproteobacteria</taxon>
        <taxon>Enterobacterales</taxon>
        <taxon>Morganellaceae</taxon>
        <taxon>Xenorhabdus</taxon>
    </lineage>
</organism>
<dbReference type="EMBL" id="NJAK01000001">
    <property type="protein sequence ID" value="PHM61811.1"/>
    <property type="molecule type" value="Genomic_DNA"/>
</dbReference>
<keyword evidence="2" id="KW-1185">Reference proteome</keyword>
<name>A0A2D0KEF9_9GAMM</name>
<comment type="caution">
    <text evidence="1">The sequence shown here is derived from an EMBL/GenBank/DDBJ whole genome shotgun (WGS) entry which is preliminary data.</text>
</comment>
<dbReference type="Proteomes" id="UP000222168">
    <property type="component" value="Unassembled WGS sequence"/>
</dbReference>
<evidence type="ECO:0000313" key="2">
    <source>
        <dbReference type="Proteomes" id="UP000222168"/>
    </source>
</evidence>
<protein>
    <recommendedName>
        <fullName evidence="3">Pectate lyase superfamily protein domain-containing protein</fullName>
    </recommendedName>
</protein>
<proteinExistence type="predicted"/>
<dbReference type="RefSeq" id="WP_141553944.1">
    <property type="nucleotide sequence ID" value="NZ_NJAK01000001.1"/>
</dbReference>
<evidence type="ECO:0008006" key="3">
    <source>
        <dbReference type="Google" id="ProtNLM"/>
    </source>
</evidence>
<accession>A0A2D0KEF9</accession>
<gene>
    <name evidence="1" type="ORF">Xish_00959</name>
</gene>
<reference evidence="1 2" key="1">
    <citation type="journal article" date="2017" name="Nat. Microbiol.">
        <title>Natural product diversity associated with the nematode symbionts Photorhabdus and Xenorhabdus.</title>
        <authorList>
            <person name="Tobias N.J."/>
            <person name="Wolff H."/>
            <person name="Djahanschiri B."/>
            <person name="Grundmann F."/>
            <person name="Kronenwerth M."/>
            <person name="Shi Y.M."/>
            <person name="Simonyi S."/>
            <person name="Grun P."/>
            <person name="Shapiro-Ilan D."/>
            <person name="Pidot S.J."/>
            <person name="Stinear T.P."/>
            <person name="Ebersberger I."/>
            <person name="Bode H.B."/>
        </authorList>
    </citation>
    <scope>NUCLEOTIDE SEQUENCE [LARGE SCALE GENOMIC DNA]</scope>
    <source>
        <strain evidence="1 2">DSM 22670</strain>
    </source>
</reference>